<feature type="transmembrane region" description="Helical" evidence="1">
    <location>
        <begin position="68"/>
        <end position="86"/>
    </location>
</feature>
<keyword evidence="1" id="KW-0472">Membrane</keyword>
<dbReference type="EMBL" id="JQHP01000001">
    <property type="protein sequence ID" value="KFX09481.1"/>
    <property type="molecule type" value="Genomic_DNA"/>
</dbReference>
<dbReference type="AlphaFoldDB" id="A0AAW3EM87"/>
<proteinExistence type="predicted"/>
<gene>
    <name evidence="2" type="ORF">JV38_00715</name>
    <name evidence="3" type="ORF">KU73_04445</name>
</gene>
<dbReference type="Proteomes" id="UP000029436">
    <property type="component" value="Unassembled WGS sequence"/>
</dbReference>
<name>A0AAW3EM87_9GAMM</name>
<comment type="caution">
    <text evidence="2">The sequence shown here is derived from an EMBL/GenBank/DDBJ whole genome shotgun (WGS) entry which is preliminary data.</text>
</comment>
<protein>
    <submittedName>
        <fullName evidence="2">Uncharacterized protein</fullName>
    </submittedName>
</protein>
<dbReference type="EMBL" id="JQOH01000002">
    <property type="protein sequence ID" value="KGA29683.1"/>
    <property type="molecule type" value="Genomic_DNA"/>
</dbReference>
<accession>A0AAW3EM87</accession>
<sequence length="90" mass="10212">MTSVYITLSVLMFVPTYFIIKKLTSSEDTYHKFFGIVASCAFMSFHFYTYHAEKFPFLGISTVGNDTVHYSSIILGFISGVVGWIAHHED</sequence>
<keyword evidence="1" id="KW-1133">Transmembrane helix</keyword>
<evidence type="ECO:0000313" key="3">
    <source>
        <dbReference type="EMBL" id="KGA29683.1"/>
    </source>
</evidence>
<feature type="transmembrane region" description="Helical" evidence="1">
    <location>
        <begin position="30"/>
        <end position="48"/>
    </location>
</feature>
<keyword evidence="5" id="KW-1185">Reference proteome</keyword>
<evidence type="ECO:0000313" key="4">
    <source>
        <dbReference type="Proteomes" id="UP000029257"/>
    </source>
</evidence>
<feature type="transmembrane region" description="Helical" evidence="1">
    <location>
        <begin position="6"/>
        <end position="23"/>
    </location>
</feature>
<organism evidence="2 4">
    <name type="scientific">Pectobacterium wasabiae</name>
    <dbReference type="NCBI Taxonomy" id="55208"/>
    <lineage>
        <taxon>Bacteria</taxon>
        <taxon>Pseudomonadati</taxon>
        <taxon>Pseudomonadota</taxon>
        <taxon>Gammaproteobacteria</taxon>
        <taxon>Enterobacterales</taxon>
        <taxon>Pectobacteriaceae</taxon>
        <taxon>Pectobacterium</taxon>
    </lineage>
</organism>
<evidence type="ECO:0000313" key="5">
    <source>
        <dbReference type="Proteomes" id="UP000029436"/>
    </source>
</evidence>
<keyword evidence="1" id="KW-0812">Transmembrane</keyword>
<dbReference type="Proteomes" id="UP000029257">
    <property type="component" value="Unassembled WGS sequence"/>
</dbReference>
<evidence type="ECO:0000256" key="1">
    <source>
        <dbReference type="SAM" id="Phobius"/>
    </source>
</evidence>
<evidence type="ECO:0000313" key="2">
    <source>
        <dbReference type="EMBL" id="KFX09481.1"/>
    </source>
</evidence>
<reference evidence="4 5" key="1">
    <citation type="submission" date="2014-08" db="EMBL/GenBank/DDBJ databases">
        <title>Genome sequences of NCPPB Pectobacterium isolates.</title>
        <authorList>
            <person name="Glover R.H."/>
            <person name="Sapp M."/>
            <person name="Elphinstone J."/>
        </authorList>
    </citation>
    <scope>NUCLEOTIDE SEQUENCE [LARGE SCALE GENOMIC DNA]</scope>
    <source>
        <strain evidence="2 4">NCPPB 3701</strain>
        <strain evidence="3 5">NCPPB3702</strain>
    </source>
</reference>